<organism evidence="2">
    <name type="scientific">uncultured Poseidoniia archaeon</name>
    <dbReference type="NCBI Taxonomy" id="1697135"/>
    <lineage>
        <taxon>Archaea</taxon>
        <taxon>Methanobacteriati</taxon>
        <taxon>Thermoplasmatota</taxon>
        <taxon>Candidatus Poseidoniia</taxon>
        <taxon>environmental samples</taxon>
    </lineage>
</organism>
<dbReference type="InterPro" id="IPR010721">
    <property type="entry name" value="UstE-like"/>
</dbReference>
<keyword evidence="1" id="KW-0812">Transmembrane</keyword>
<feature type="transmembrane region" description="Helical" evidence="1">
    <location>
        <begin position="41"/>
        <end position="61"/>
    </location>
</feature>
<feature type="transmembrane region" description="Helical" evidence="1">
    <location>
        <begin position="99"/>
        <end position="118"/>
    </location>
</feature>
<feature type="transmembrane region" description="Helical" evidence="1">
    <location>
        <begin position="68"/>
        <end position="87"/>
    </location>
</feature>
<feature type="transmembrane region" description="Helical" evidence="1">
    <location>
        <begin position="249"/>
        <end position="267"/>
    </location>
</feature>
<dbReference type="PANTHER" id="PTHR32251">
    <property type="entry name" value="3-OXO-5-ALPHA-STEROID 4-DEHYDROGENASE"/>
    <property type="match status" value="1"/>
</dbReference>
<name>A0A1B1T8P3_9ARCH</name>
<dbReference type="EMBL" id="KP211790">
    <property type="protein sequence ID" value="ANV78654.1"/>
    <property type="molecule type" value="Genomic_DNA"/>
</dbReference>
<accession>A0A1B1T8P3</accession>
<feature type="transmembrane region" description="Helical" evidence="1">
    <location>
        <begin position="12"/>
        <end position="29"/>
    </location>
</feature>
<dbReference type="Gene3D" id="1.20.120.1630">
    <property type="match status" value="1"/>
</dbReference>
<feature type="transmembrane region" description="Helical" evidence="1">
    <location>
        <begin position="172"/>
        <end position="191"/>
    </location>
</feature>
<evidence type="ECO:0000256" key="1">
    <source>
        <dbReference type="SAM" id="Phobius"/>
    </source>
</evidence>
<keyword evidence="1" id="KW-0472">Membrane</keyword>
<dbReference type="Pfam" id="PF06966">
    <property type="entry name" value="DUF1295"/>
    <property type="match status" value="1"/>
</dbReference>
<dbReference type="AlphaFoldDB" id="A0A1B1T8P3"/>
<dbReference type="PANTHER" id="PTHR32251:SF17">
    <property type="entry name" value="STEROID 5-ALPHA REDUCTASE C-TERMINAL DOMAIN-CONTAINING PROTEIN"/>
    <property type="match status" value="1"/>
</dbReference>
<feature type="transmembrane region" description="Helical" evidence="1">
    <location>
        <begin position="139"/>
        <end position="160"/>
    </location>
</feature>
<reference evidence="2" key="2">
    <citation type="journal article" date="2015" name="ISME J.">
        <title>A new class of marine Euryarchaeota group II from the Mediterranean deep chlorophyll maximum.</title>
        <authorList>
            <person name="Martin-Cuadrado A.B."/>
            <person name="Garcia-Heredia I."/>
            <person name="Molto A.G."/>
            <person name="Lopez-Ubeda R."/>
            <person name="Kimes N."/>
            <person name="Lopez-Garcia P."/>
            <person name="Moreira D."/>
            <person name="Rodriguez-Valera F."/>
        </authorList>
    </citation>
    <scope>NUCLEOTIDE SEQUENCE</scope>
</reference>
<sequence>MDSANQDLRLTTLVVATVFIIIFLIVNAVENESVILNDYSAVQYCAVICIGIQWIAWVPASIGKTERFYDLTGGLTYLTVVGFSLWAGSQSEPPSLRELIVSLLVVIWSLRLSCFLYFRIHRTGKDGRFDQLKTSPIRFLVPWTIQGLWVFLTMIVVIVINSQADSAPALGIWDGIGLSIWILGFAIEVVADNQKTVFNSEPKNKDKWIDSGLWSYSRHPNYLGEILLWTGIAIFGVSCFSGLEKVAWISPIFIYVLLTKVSGIPILDRRSLEKWGDNPEYQIYRDTTPPLIPRLNKKS</sequence>
<dbReference type="PROSITE" id="PS50244">
    <property type="entry name" value="S5A_REDUCTASE"/>
    <property type="match status" value="1"/>
</dbReference>
<keyword evidence="1" id="KW-1133">Transmembrane helix</keyword>
<protein>
    <submittedName>
        <fullName evidence="2">Putative steroid reductase</fullName>
    </submittedName>
</protein>
<reference evidence="2" key="1">
    <citation type="submission" date="2014-11" db="EMBL/GenBank/DDBJ databases">
        <authorList>
            <person name="Zhu J."/>
            <person name="Qi W."/>
            <person name="Song R."/>
        </authorList>
    </citation>
    <scope>NUCLEOTIDE SEQUENCE</scope>
</reference>
<evidence type="ECO:0000313" key="2">
    <source>
        <dbReference type="EMBL" id="ANV78654.1"/>
    </source>
</evidence>
<proteinExistence type="predicted"/>
<dbReference type="GO" id="GO:0016020">
    <property type="term" value="C:membrane"/>
    <property type="evidence" value="ECO:0007669"/>
    <property type="project" value="TreeGrafter"/>
</dbReference>
<feature type="transmembrane region" description="Helical" evidence="1">
    <location>
        <begin position="226"/>
        <end position="243"/>
    </location>
</feature>